<feature type="compositionally biased region" description="Low complexity" evidence="6">
    <location>
        <begin position="508"/>
        <end position="540"/>
    </location>
</feature>
<dbReference type="InterPro" id="IPR000014">
    <property type="entry name" value="PAS"/>
</dbReference>
<dbReference type="OrthoDB" id="71302at2759"/>
<keyword evidence="1" id="KW-0677">Repeat</keyword>
<keyword evidence="4" id="KW-0804">Transcription</keyword>
<dbReference type="PRINTS" id="PR00785">
    <property type="entry name" value="NCTRNSLOCATR"/>
</dbReference>
<reference evidence="8 9" key="1">
    <citation type="submission" date="2020-03" db="EMBL/GenBank/DDBJ databases">
        <title>Dissostichus mawsoni Genome sequencing and assembly.</title>
        <authorList>
            <person name="Park H."/>
        </authorList>
    </citation>
    <scope>NUCLEOTIDE SEQUENCE [LARGE SCALE GENOMIC DNA]</scope>
    <source>
        <strain evidence="8">DM0001</strain>
        <tissue evidence="8">Muscle</tissue>
    </source>
</reference>
<dbReference type="GO" id="GO:0005634">
    <property type="term" value="C:nucleus"/>
    <property type="evidence" value="ECO:0007669"/>
    <property type="project" value="InterPro"/>
</dbReference>
<evidence type="ECO:0000313" key="9">
    <source>
        <dbReference type="Proteomes" id="UP000518266"/>
    </source>
</evidence>
<name>A0A7J5ZC87_DISMA</name>
<keyword evidence="2" id="KW-0805">Transcription regulation</keyword>
<evidence type="ECO:0000256" key="6">
    <source>
        <dbReference type="SAM" id="MobiDB-lite"/>
    </source>
</evidence>
<feature type="non-terminal residue" evidence="8">
    <location>
        <position position="825"/>
    </location>
</feature>
<keyword evidence="9" id="KW-1185">Reference proteome</keyword>
<accession>A0A7J5ZC87</accession>
<evidence type="ECO:0000259" key="7">
    <source>
        <dbReference type="PROSITE" id="PS50888"/>
    </source>
</evidence>
<feature type="region of interest" description="Disordered" evidence="6">
    <location>
        <begin position="486"/>
        <end position="540"/>
    </location>
</feature>
<dbReference type="InterPro" id="IPR036638">
    <property type="entry name" value="HLH_DNA-bd_sf"/>
</dbReference>
<organism evidence="8 9">
    <name type="scientific">Dissostichus mawsoni</name>
    <name type="common">Antarctic cod</name>
    <dbReference type="NCBI Taxonomy" id="36200"/>
    <lineage>
        <taxon>Eukaryota</taxon>
        <taxon>Metazoa</taxon>
        <taxon>Chordata</taxon>
        <taxon>Craniata</taxon>
        <taxon>Vertebrata</taxon>
        <taxon>Euteleostomi</taxon>
        <taxon>Actinopterygii</taxon>
        <taxon>Neopterygii</taxon>
        <taxon>Teleostei</taxon>
        <taxon>Neoteleostei</taxon>
        <taxon>Acanthomorphata</taxon>
        <taxon>Eupercaria</taxon>
        <taxon>Perciformes</taxon>
        <taxon>Notothenioidei</taxon>
        <taxon>Nototheniidae</taxon>
        <taxon>Dissostichus</taxon>
    </lineage>
</organism>
<dbReference type="SUPFAM" id="SSF55785">
    <property type="entry name" value="PYP-like sensor domain (PAS domain)"/>
    <property type="match status" value="1"/>
</dbReference>
<dbReference type="CDD" id="cd00130">
    <property type="entry name" value="PAS"/>
    <property type="match status" value="1"/>
</dbReference>
<feature type="compositionally biased region" description="Low complexity" evidence="6">
    <location>
        <begin position="486"/>
        <end position="495"/>
    </location>
</feature>
<dbReference type="Proteomes" id="UP000518266">
    <property type="component" value="Unassembled WGS sequence"/>
</dbReference>
<comment type="caution">
    <text evidence="8">The sequence shown here is derived from an EMBL/GenBank/DDBJ whole genome shotgun (WGS) entry which is preliminary data.</text>
</comment>
<dbReference type="AlphaFoldDB" id="A0A7J5ZC87"/>
<dbReference type="GO" id="GO:0046983">
    <property type="term" value="F:protein dimerization activity"/>
    <property type="evidence" value="ECO:0007669"/>
    <property type="project" value="InterPro"/>
</dbReference>
<dbReference type="InterPro" id="IPR011598">
    <property type="entry name" value="bHLH_dom"/>
</dbReference>
<evidence type="ECO:0000256" key="2">
    <source>
        <dbReference type="ARBA" id="ARBA00023015"/>
    </source>
</evidence>
<dbReference type="PROSITE" id="PS50888">
    <property type="entry name" value="BHLH"/>
    <property type="match status" value="1"/>
</dbReference>
<dbReference type="GO" id="GO:0005737">
    <property type="term" value="C:cytoplasm"/>
    <property type="evidence" value="ECO:0007669"/>
    <property type="project" value="InterPro"/>
</dbReference>
<feature type="domain" description="BHLH" evidence="7">
    <location>
        <begin position="68"/>
        <end position="121"/>
    </location>
</feature>
<dbReference type="PROSITE" id="PS51257">
    <property type="entry name" value="PROKAR_LIPOPROTEIN"/>
    <property type="match status" value="1"/>
</dbReference>
<keyword evidence="3" id="KW-0238">DNA-binding</keyword>
<gene>
    <name evidence="8" type="ORF">F7725_021804</name>
</gene>
<feature type="region of interest" description="Disordered" evidence="6">
    <location>
        <begin position="1"/>
        <end position="57"/>
    </location>
</feature>
<evidence type="ECO:0000256" key="1">
    <source>
        <dbReference type="ARBA" id="ARBA00022737"/>
    </source>
</evidence>
<dbReference type="EMBL" id="JAAKFY010000003">
    <property type="protein sequence ID" value="KAF3859405.1"/>
    <property type="molecule type" value="Genomic_DNA"/>
</dbReference>
<dbReference type="PANTHER" id="PTHR23042">
    <property type="entry name" value="CIRCADIAN PROTEIN CLOCK/ARNT/BMAL/PAS"/>
    <property type="match status" value="1"/>
</dbReference>
<dbReference type="Gene3D" id="3.30.450.20">
    <property type="entry name" value="PAS domain"/>
    <property type="match status" value="3"/>
</dbReference>
<dbReference type="SMART" id="SM00353">
    <property type="entry name" value="HLH"/>
    <property type="match status" value="1"/>
</dbReference>
<dbReference type="GO" id="GO:0005667">
    <property type="term" value="C:transcription regulator complex"/>
    <property type="evidence" value="ECO:0007669"/>
    <property type="project" value="InterPro"/>
</dbReference>
<sequence>MRPQPPPGALGTPAPVCGMSAGGCDGAADRPAEEGRAGSSLPAVELPRKRKGDMEERLSVDCKMEDDLSREPHRQIEKRRRDKMNNLIDELSAMIPACQPMAQKPDKLTVLRKAVQHLKALKVGTSSAFADSTNKPSILPQDDLRQLLLRAADGFMLVVSCDRAKILFISESVSKILNFSLVQTDALVRPTHLSSGAWRSFFCRMKHSRVAGKQEEKHLLPCTAKKKDTSRYCTLHCTGYMRSCPSSQLDSEGDAEKETPSLSCLVMLCRPLPHGSPSLPKISTPSPLRSLPAVPSTGSSLLATTVIVYLPQEVLGTSCYEYFHQDDLQHLAEKHRQGEGAKQHSSSDPIGNIGTFVVVQTFKIIDQLVSNLLAVLRSKEKIETQCYKFKTKYGSYVSLQSQWFSFTNPWTKEVEFIVSSNRVMSGPSHIKDEEAGRLKAMQEETKQIPIIPSLSNGVGTMIYAGSIGTQIANELIDSYRVNSSPSSGASSPFGSTNEKCPLVSPPISTSASSGGGAASSSSQSDSRTAAGASSATADSSGEVAQLDLDGMVVPALSSFSSDEAAMAVIMSLLETEVNVEAQQRHMFSPPLATKRPECSHNAAKGLSKRCDDELLPWPLWCRVGVGIDGRRCWVRVGVGRVGWDRVLRHEVWLHVGGGVGGGGGGGWEVEVERGGGSGGCCGSWDSLQDDMGVELRLGAVESGKRRLQQTLLTPAGGKDQHWLRRLERVSLRVSLRLRGRHLYQLSPHRGDVTGGEILSLPTSWYPSLHQKANTLPMDTVPLSTVEPPASTTAQSSVHSSIQSWVLRVGGPRLGDMGSANEEEEL</sequence>
<dbReference type="InterPro" id="IPR001067">
    <property type="entry name" value="Nuc_translocat"/>
</dbReference>
<dbReference type="SUPFAM" id="SSF47459">
    <property type="entry name" value="HLH, helix-loop-helix DNA-binding domain"/>
    <property type="match status" value="1"/>
</dbReference>
<protein>
    <recommendedName>
        <fullName evidence="7">BHLH domain-containing protein</fullName>
    </recommendedName>
</protein>
<dbReference type="GO" id="GO:0003677">
    <property type="term" value="F:DNA binding"/>
    <property type="evidence" value="ECO:0007669"/>
    <property type="project" value="UniProtKB-KW"/>
</dbReference>
<dbReference type="InterPro" id="IPR050933">
    <property type="entry name" value="Circadian_TF"/>
</dbReference>
<dbReference type="InterPro" id="IPR035965">
    <property type="entry name" value="PAS-like_dom_sf"/>
</dbReference>
<feature type="compositionally biased region" description="Basic and acidic residues" evidence="6">
    <location>
        <begin position="27"/>
        <end position="36"/>
    </location>
</feature>
<evidence type="ECO:0000256" key="3">
    <source>
        <dbReference type="ARBA" id="ARBA00023125"/>
    </source>
</evidence>
<evidence type="ECO:0000256" key="4">
    <source>
        <dbReference type="ARBA" id="ARBA00023163"/>
    </source>
</evidence>
<dbReference type="InterPro" id="IPR001610">
    <property type="entry name" value="PAC"/>
</dbReference>
<keyword evidence="5" id="KW-0539">Nucleus</keyword>
<proteinExistence type="predicted"/>
<dbReference type="Pfam" id="PF00010">
    <property type="entry name" value="HLH"/>
    <property type="match status" value="1"/>
</dbReference>
<evidence type="ECO:0000256" key="5">
    <source>
        <dbReference type="ARBA" id="ARBA00023242"/>
    </source>
</evidence>
<dbReference type="SMART" id="SM00086">
    <property type="entry name" value="PAC"/>
    <property type="match status" value="1"/>
</dbReference>
<dbReference type="Gene3D" id="4.10.280.10">
    <property type="entry name" value="Helix-loop-helix DNA-binding domain"/>
    <property type="match status" value="1"/>
</dbReference>
<dbReference type="GO" id="GO:0003700">
    <property type="term" value="F:DNA-binding transcription factor activity"/>
    <property type="evidence" value="ECO:0007669"/>
    <property type="project" value="InterPro"/>
</dbReference>
<evidence type="ECO:0000313" key="8">
    <source>
        <dbReference type="EMBL" id="KAF3859405.1"/>
    </source>
</evidence>